<comment type="caution">
    <text evidence="2">The sequence shown here is derived from an EMBL/GenBank/DDBJ whole genome shotgun (WGS) entry which is preliminary data.</text>
</comment>
<accession>A0ABP3YIU7</accession>
<proteinExistence type="predicted"/>
<evidence type="ECO:0008006" key="4">
    <source>
        <dbReference type="Google" id="ProtNLM"/>
    </source>
</evidence>
<dbReference type="Proteomes" id="UP001500469">
    <property type="component" value="Unassembled WGS sequence"/>
</dbReference>
<keyword evidence="1" id="KW-0732">Signal</keyword>
<sequence length="197" mass="21860">MKTLFTLALAGALSFSSLAVSAADDDLMALSNVKAKFKKVNVLLKEGVGEAKIALYDNTGRKLHQRKVKVGDSDLIVPYNLTDLPCGEYKVRITTEDEQVDYTVATFDKPIPKNELPLMAYGKIIDDQTVNLTVVGLDEPGVGVEIRYAETNKLLHQDQIEQPEGFRKNYRLNGVSPEDVYINVTDALGRTKTIHFE</sequence>
<protein>
    <recommendedName>
        <fullName evidence="4">Secreted protein (Por secretion system target)</fullName>
    </recommendedName>
</protein>
<keyword evidence="3" id="KW-1185">Reference proteome</keyword>
<organism evidence="2 3">
    <name type="scientific">Algoriphagus jejuensis</name>
    <dbReference type="NCBI Taxonomy" id="419934"/>
    <lineage>
        <taxon>Bacteria</taxon>
        <taxon>Pseudomonadati</taxon>
        <taxon>Bacteroidota</taxon>
        <taxon>Cytophagia</taxon>
        <taxon>Cytophagales</taxon>
        <taxon>Cyclobacteriaceae</taxon>
        <taxon>Algoriphagus</taxon>
    </lineage>
</organism>
<dbReference type="EMBL" id="BAAAFI010000040">
    <property type="protein sequence ID" value="GAA0880161.1"/>
    <property type="molecule type" value="Genomic_DNA"/>
</dbReference>
<gene>
    <name evidence="2" type="ORF">GCM10009119_31310</name>
</gene>
<dbReference type="RefSeq" id="WP_343853264.1">
    <property type="nucleotide sequence ID" value="NZ_BAAAFI010000040.1"/>
</dbReference>
<feature type="signal peptide" evidence="1">
    <location>
        <begin position="1"/>
        <end position="22"/>
    </location>
</feature>
<feature type="chain" id="PRO_5046454338" description="Secreted protein (Por secretion system target)" evidence="1">
    <location>
        <begin position="23"/>
        <end position="197"/>
    </location>
</feature>
<evidence type="ECO:0000313" key="2">
    <source>
        <dbReference type="EMBL" id="GAA0880161.1"/>
    </source>
</evidence>
<reference evidence="3" key="1">
    <citation type="journal article" date="2019" name="Int. J. Syst. Evol. Microbiol.">
        <title>The Global Catalogue of Microorganisms (GCM) 10K type strain sequencing project: providing services to taxonomists for standard genome sequencing and annotation.</title>
        <authorList>
            <consortium name="The Broad Institute Genomics Platform"/>
            <consortium name="The Broad Institute Genome Sequencing Center for Infectious Disease"/>
            <person name="Wu L."/>
            <person name="Ma J."/>
        </authorList>
    </citation>
    <scope>NUCLEOTIDE SEQUENCE [LARGE SCALE GENOMIC DNA]</scope>
    <source>
        <strain evidence="3">JCM 16112</strain>
    </source>
</reference>
<evidence type="ECO:0000256" key="1">
    <source>
        <dbReference type="SAM" id="SignalP"/>
    </source>
</evidence>
<name>A0ABP3YIU7_9BACT</name>
<evidence type="ECO:0000313" key="3">
    <source>
        <dbReference type="Proteomes" id="UP001500469"/>
    </source>
</evidence>